<feature type="signal peptide" evidence="3">
    <location>
        <begin position="1"/>
        <end position="19"/>
    </location>
</feature>
<evidence type="ECO:0008006" key="6">
    <source>
        <dbReference type="Google" id="ProtNLM"/>
    </source>
</evidence>
<dbReference type="Gene3D" id="3.40.50.1110">
    <property type="entry name" value="SGNH hydrolase"/>
    <property type="match status" value="1"/>
</dbReference>
<dbReference type="Proteomes" id="UP001583186">
    <property type="component" value="Unassembled WGS sequence"/>
</dbReference>
<organism evidence="4 5">
    <name type="scientific">Sporothrix stenoceras</name>
    <dbReference type="NCBI Taxonomy" id="5173"/>
    <lineage>
        <taxon>Eukaryota</taxon>
        <taxon>Fungi</taxon>
        <taxon>Dikarya</taxon>
        <taxon>Ascomycota</taxon>
        <taxon>Pezizomycotina</taxon>
        <taxon>Sordariomycetes</taxon>
        <taxon>Sordariomycetidae</taxon>
        <taxon>Ophiostomatales</taxon>
        <taxon>Ophiostomataceae</taxon>
        <taxon>Sporothrix</taxon>
    </lineage>
</organism>
<dbReference type="Pfam" id="PF00657">
    <property type="entry name" value="Lipase_GDSL"/>
    <property type="match status" value="1"/>
</dbReference>
<name>A0ABR3Z5S9_9PEZI</name>
<evidence type="ECO:0000256" key="2">
    <source>
        <dbReference type="SAM" id="MobiDB-lite"/>
    </source>
</evidence>
<comment type="caution">
    <text evidence="4">The sequence shown here is derived from an EMBL/GenBank/DDBJ whole genome shotgun (WGS) entry which is preliminary data.</text>
</comment>
<evidence type="ECO:0000256" key="3">
    <source>
        <dbReference type="SAM" id="SignalP"/>
    </source>
</evidence>
<feature type="region of interest" description="Disordered" evidence="2">
    <location>
        <begin position="100"/>
        <end position="123"/>
    </location>
</feature>
<evidence type="ECO:0000256" key="1">
    <source>
        <dbReference type="ARBA" id="ARBA00022801"/>
    </source>
</evidence>
<dbReference type="PANTHER" id="PTHR45648">
    <property type="entry name" value="GDSL LIPASE/ACYLHYDROLASE FAMILY PROTEIN (AFU_ORTHOLOGUE AFUA_4G14700)"/>
    <property type="match status" value="1"/>
</dbReference>
<reference evidence="4 5" key="1">
    <citation type="journal article" date="2024" name="IMA Fungus">
        <title>IMA Genome - F19 : A genome assembly and annotation guide to empower mycologists, including annotated draft genome sequences of Ceratocystis pirilliformis, Diaporthe australafricana, Fusarium ophioides, Paecilomyces lecythidis, and Sporothrix stenoceras.</title>
        <authorList>
            <person name="Aylward J."/>
            <person name="Wilson A.M."/>
            <person name="Visagie C.M."/>
            <person name="Spraker J."/>
            <person name="Barnes I."/>
            <person name="Buitendag C."/>
            <person name="Ceriani C."/>
            <person name="Del Mar Angel L."/>
            <person name="du Plessis D."/>
            <person name="Fuchs T."/>
            <person name="Gasser K."/>
            <person name="Kramer D."/>
            <person name="Li W."/>
            <person name="Munsamy K."/>
            <person name="Piso A."/>
            <person name="Price J.L."/>
            <person name="Sonnekus B."/>
            <person name="Thomas C."/>
            <person name="van der Nest A."/>
            <person name="van Dijk A."/>
            <person name="van Heerden A."/>
            <person name="van Vuuren N."/>
            <person name="Yilmaz N."/>
            <person name="Duong T.A."/>
            <person name="van der Merwe N.A."/>
            <person name="Wingfield M.J."/>
            <person name="Wingfield B.D."/>
        </authorList>
    </citation>
    <scope>NUCLEOTIDE SEQUENCE [LARGE SCALE GENOMIC DNA]</scope>
    <source>
        <strain evidence="4 5">CMW 5346</strain>
    </source>
</reference>
<feature type="chain" id="PRO_5045909979" description="Carbohydrate esterase family 16 protein" evidence="3">
    <location>
        <begin position="20"/>
        <end position="333"/>
    </location>
</feature>
<dbReference type="EMBL" id="JAWCUI010000027">
    <property type="protein sequence ID" value="KAL1895425.1"/>
    <property type="molecule type" value="Genomic_DNA"/>
</dbReference>
<dbReference type="SUPFAM" id="SSF52266">
    <property type="entry name" value="SGNH hydrolase"/>
    <property type="match status" value="1"/>
</dbReference>
<dbReference type="InterPro" id="IPR051058">
    <property type="entry name" value="GDSL_Est/Lipase"/>
</dbReference>
<proteinExistence type="predicted"/>
<dbReference type="InterPro" id="IPR036514">
    <property type="entry name" value="SGNH_hydro_sf"/>
</dbReference>
<evidence type="ECO:0000313" key="4">
    <source>
        <dbReference type="EMBL" id="KAL1895425.1"/>
    </source>
</evidence>
<gene>
    <name evidence="4" type="ORF">Sste5346_005231</name>
</gene>
<keyword evidence="3" id="KW-0732">Signal</keyword>
<keyword evidence="5" id="KW-1185">Reference proteome</keyword>
<accession>A0ABR3Z5S9</accession>
<protein>
    <recommendedName>
        <fullName evidence="6">Carbohydrate esterase family 16 protein</fullName>
    </recommendedName>
</protein>
<dbReference type="CDD" id="cd01846">
    <property type="entry name" value="fatty_acyltransferase_like"/>
    <property type="match status" value="1"/>
</dbReference>
<keyword evidence="1" id="KW-0378">Hydrolase</keyword>
<sequence length="333" mass="35505">MPPLHLPWVSTVAMVAVTGFNYTGVPPSIDNSLGNPAYPGWTSSNGPNWVDYLTVDYNASRLLTYNLAFGGATVDSDIIKPYQDSVLSLKDQVHSEFLPGYTSHGNSDTDNSETHPSAPNAPAWKGSDSVFAIWIGINDVGNSYSKGPEGVNGTKATNARIFDVYSGMVDLLYNAGARNFVFLTVPPVDRSPSTVVYGDAAAALEKADIAAFNSLLKDGLAADLKAQHADNANVWAIDTGVLFNTAIDNPTAYPQTAGLKNTTDFCQAYANGFSGEDKYIKSCGVSVNKYFWLNNLHPTTAIHKVVAEHVSNALTAGPNICSNGVDTKKRASL</sequence>
<feature type="compositionally biased region" description="Polar residues" evidence="2">
    <location>
        <begin position="103"/>
        <end position="117"/>
    </location>
</feature>
<evidence type="ECO:0000313" key="5">
    <source>
        <dbReference type="Proteomes" id="UP001583186"/>
    </source>
</evidence>
<dbReference type="PANTHER" id="PTHR45648:SF85">
    <property type="entry name" value="A, PUTATIVE (AFU_ORTHOLOGUE AFUA_2G10760)-RELATED"/>
    <property type="match status" value="1"/>
</dbReference>
<dbReference type="InterPro" id="IPR001087">
    <property type="entry name" value="GDSL"/>
</dbReference>